<dbReference type="STRING" id="486041.B0CY57"/>
<protein>
    <submittedName>
        <fullName evidence="2">Predicted protein</fullName>
    </submittedName>
</protein>
<proteinExistence type="predicted"/>
<sequence length="189" mass="20079">MAAPPGGGLGIIGSGRGATSAETAQAREWKLDALADLFDDVEISHAIVQVGGMTALDSVVYKLASRGLEAIPLHGDMNAGTKLAALNKFRGTNNVIMRQPTTKALVVYDVQVKGPDVSHIPLVINYDLPKAVEEYAHRVAPAIASSYSRAGVVVNFVTATGGDVEMLRSIECFYKIKCPEVPMSLRDIV</sequence>
<reference evidence="2 3" key="1">
    <citation type="journal article" date="2008" name="Nature">
        <title>The genome of Laccaria bicolor provides insights into mycorrhizal symbiosis.</title>
        <authorList>
            <person name="Martin F."/>
            <person name="Aerts A."/>
            <person name="Ahren D."/>
            <person name="Brun A."/>
            <person name="Danchin E.G.J."/>
            <person name="Duchaussoy F."/>
            <person name="Gibon J."/>
            <person name="Kohler A."/>
            <person name="Lindquist E."/>
            <person name="Pereda V."/>
            <person name="Salamov A."/>
            <person name="Shapiro H.J."/>
            <person name="Wuyts J."/>
            <person name="Blaudez D."/>
            <person name="Buee M."/>
            <person name="Brokstein P."/>
            <person name="Canbaeck B."/>
            <person name="Cohen D."/>
            <person name="Courty P.E."/>
            <person name="Coutinho P.M."/>
            <person name="Delaruelle C."/>
            <person name="Detter J.C."/>
            <person name="Deveau A."/>
            <person name="DiFazio S."/>
            <person name="Duplessis S."/>
            <person name="Fraissinet-Tachet L."/>
            <person name="Lucic E."/>
            <person name="Frey-Klett P."/>
            <person name="Fourrey C."/>
            <person name="Feussner I."/>
            <person name="Gay G."/>
            <person name="Grimwood J."/>
            <person name="Hoegger P.J."/>
            <person name="Jain P."/>
            <person name="Kilaru S."/>
            <person name="Labbe J."/>
            <person name="Lin Y.C."/>
            <person name="Legue V."/>
            <person name="Le Tacon F."/>
            <person name="Marmeisse R."/>
            <person name="Melayah D."/>
            <person name="Montanini B."/>
            <person name="Muratet M."/>
            <person name="Nehls U."/>
            <person name="Niculita-Hirzel H."/>
            <person name="Oudot-Le Secq M.P."/>
            <person name="Peter M."/>
            <person name="Quesneville H."/>
            <person name="Rajashekar B."/>
            <person name="Reich M."/>
            <person name="Rouhier N."/>
            <person name="Schmutz J."/>
            <person name="Yin T."/>
            <person name="Chalot M."/>
            <person name="Henrissat B."/>
            <person name="Kuees U."/>
            <person name="Lucas S."/>
            <person name="Van de Peer Y."/>
            <person name="Podila G.K."/>
            <person name="Polle A."/>
            <person name="Pukkila P.J."/>
            <person name="Richardson P.M."/>
            <person name="Rouze P."/>
            <person name="Sanders I.R."/>
            <person name="Stajich J.E."/>
            <person name="Tunlid A."/>
            <person name="Tuskan G."/>
            <person name="Grigoriev I.V."/>
        </authorList>
    </citation>
    <scope>NUCLEOTIDE SEQUENCE [LARGE SCALE GENOMIC DNA]</scope>
    <source>
        <strain evidence="3">S238N-H82 / ATCC MYA-4686</strain>
    </source>
</reference>
<dbReference type="InterPro" id="IPR027417">
    <property type="entry name" value="P-loop_NTPase"/>
</dbReference>
<dbReference type="AlphaFoldDB" id="B0CY57"/>
<dbReference type="EMBL" id="DS547094">
    <property type="protein sequence ID" value="EDR12833.1"/>
    <property type="molecule type" value="Genomic_DNA"/>
</dbReference>
<dbReference type="Pfam" id="PF00271">
    <property type="entry name" value="Helicase_C"/>
    <property type="match status" value="1"/>
</dbReference>
<keyword evidence="3" id="KW-1185">Reference proteome</keyword>
<dbReference type="PROSITE" id="PS51194">
    <property type="entry name" value="HELICASE_CTER"/>
    <property type="match status" value="1"/>
</dbReference>
<organism evidence="3">
    <name type="scientific">Laccaria bicolor (strain S238N-H82 / ATCC MYA-4686)</name>
    <name type="common">Bicoloured deceiver</name>
    <name type="synonym">Laccaria laccata var. bicolor</name>
    <dbReference type="NCBI Taxonomy" id="486041"/>
    <lineage>
        <taxon>Eukaryota</taxon>
        <taxon>Fungi</taxon>
        <taxon>Dikarya</taxon>
        <taxon>Basidiomycota</taxon>
        <taxon>Agaricomycotina</taxon>
        <taxon>Agaricomycetes</taxon>
        <taxon>Agaricomycetidae</taxon>
        <taxon>Agaricales</taxon>
        <taxon>Agaricineae</taxon>
        <taxon>Hydnangiaceae</taxon>
        <taxon>Laccaria</taxon>
    </lineage>
</organism>
<evidence type="ECO:0000313" key="2">
    <source>
        <dbReference type="EMBL" id="EDR12833.1"/>
    </source>
</evidence>
<dbReference type="HOGENOM" id="CLU_1434660_0_0_1"/>
<dbReference type="InterPro" id="IPR001650">
    <property type="entry name" value="Helicase_C-like"/>
</dbReference>
<gene>
    <name evidence="2" type="ORF">LACBIDRAFT_182886</name>
</gene>
<dbReference type="GeneID" id="6072664"/>
<feature type="domain" description="Helicase C-terminal" evidence="1">
    <location>
        <begin position="33"/>
        <end position="189"/>
    </location>
</feature>
<evidence type="ECO:0000259" key="1">
    <source>
        <dbReference type="PROSITE" id="PS51194"/>
    </source>
</evidence>
<evidence type="ECO:0000313" key="3">
    <source>
        <dbReference type="Proteomes" id="UP000001194"/>
    </source>
</evidence>
<dbReference type="RefSeq" id="XP_001877097.1">
    <property type="nucleotide sequence ID" value="XM_001877062.1"/>
</dbReference>
<accession>B0CY57</accession>
<name>B0CY57_LACBS</name>
<dbReference type="KEGG" id="lbc:LACBIDRAFT_182886"/>
<dbReference type="OrthoDB" id="4726at2759"/>
<dbReference type="SUPFAM" id="SSF52540">
    <property type="entry name" value="P-loop containing nucleoside triphosphate hydrolases"/>
    <property type="match status" value="1"/>
</dbReference>
<dbReference type="Proteomes" id="UP000001194">
    <property type="component" value="Unassembled WGS sequence"/>
</dbReference>
<dbReference type="PANTHER" id="PTHR47958">
    <property type="entry name" value="ATP-DEPENDENT RNA HELICASE DBP3"/>
    <property type="match status" value="1"/>
</dbReference>
<dbReference type="Gene3D" id="3.40.50.300">
    <property type="entry name" value="P-loop containing nucleotide triphosphate hydrolases"/>
    <property type="match status" value="1"/>
</dbReference>
<dbReference type="InParanoid" id="B0CY57"/>